<evidence type="ECO:0000256" key="4">
    <source>
        <dbReference type="ARBA" id="ARBA00023163"/>
    </source>
</evidence>
<dbReference type="InterPro" id="IPR036271">
    <property type="entry name" value="Tet_transcr_reg_TetR-rel_C_sf"/>
</dbReference>
<dbReference type="Pfam" id="PF00440">
    <property type="entry name" value="TetR_N"/>
    <property type="match status" value="1"/>
</dbReference>
<gene>
    <name evidence="7" type="ORF">GCM10010468_16780</name>
</gene>
<evidence type="ECO:0000256" key="2">
    <source>
        <dbReference type="ARBA" id="ARBA00023015"/>
    </source>
</evidence>
<dbReference type="PROSITE" id="PS50977">
    <property type="entry name" value="HTH_TETR_2"/>
    <property type="match status" value="1"/>
</dbReference>
<sequence>MGIMTDVTSPQAVGGHRERLLAGALECLREKGYAKTTARDIVAASGTNLASIGYHYGSKEALLQEAVAECFRAWTARVEEAVFRGELATPREMLERALVALIDVFAEVRPLMDAFVEAYAPALRDEELRAKLAAAYAETRAAGVDLLLRAAAAADAEPPFDPAAFVSVLIAISDGLMLQWLADPSATPDAHQVMDVLAGLSAFLR</sequence>
<accession>A0ABP6Q4A6</accession>
<keyword evidence="2" id="KW-0805">Transcription regulation</keyword>
<dbReference type="InterPro" id="IPR009057">
    <property type="entry name" value="Homeodomain-like_sf"/>
</dbReference>
<dbReference type="InterPro" id="IPR039538">
    <property type="entry name" value="BetI_C"/>
</dbReference>
<evidence type="ECO:0000256" key="3">
    <source>
        <dbReference type="ARBA" id="ARBA00023125"/>
    </source>
</evidence>
<dbReference type="InterPro" id="IPR001647">
    <property type="entry name" value="HTH_TetR"/>
</dbReference>
<dbReference type="Pfam" id="PF13977">
    <property type="entry name" value="TetR_C_6"/>
    <property type="match status" value="1"/>
</dbReference>
<comment type="caution">
    <text evidence="7">The sequence shown here is derived from an EMBL/GenBank/DDBJ whole genome shotgun (WGS) entry which is preliminary data.</text>
</comment>
<keyword evidence="4" id="KW-0804">Transcription</keyword>
<evidence type="ECO:0000256" key="5">
    <source>
        <dbReference type="PROSITE-ProRule" id="PRU00335"/>
    </source>
</evidence>
<dbReference type="Proteomes" id="UP001501237">
    <property type="component" value="Unassembled WGS sequence"/>
</dbReference>
<dbReference type="Gene3D" id="1.10.357.10">
    <property type="entry name" value="Tetracycline Repressor, domain 2"/>
    <property type="match status" value="1"/>
</dbReference>
<proteinExistence type="predicted"/>
<feature type="DNA-binding region" description="H-T-H motif" evidence="5">
    <location>
        <begin position="37"/>
        <end position="56"/>
    </location>
</feature>
<reference evidence="8" key="1">
    <citation type="journal article" date="2019" name="Int. J. Syst. Evol. Microbiol.">
        <title>The Global Catalogue of Microorganisms (GCM) 10K type strain sequencing project: providing services to taxonomists for standard genome sequencing and annotation.</title>
        <authorList>
            <consortium name="The Broad Institute Genomics Platform"/>
            <consortium name="The Broad Institute Genome Sequencing Center for Infectious Disease"/>
            <person name="Wu L."/>
            <person name="Ma J."/>
        </authorList>
    </citation>
    <scope>NUCLEOTIDE SEQUENCE [LARGE SCALE GENOMIC DNA]</scope>
    <source>
        <strain evidence="8">JCM 9377</strain>
    </source>
</reference>
<evidence type="ECO:0000313" key="7">
    <source>
        <dbReference type="EMBL" id="GAA3202950.1"/>
    </source>
</evidence>
<dbReference type="PANTHER" id="PTHR30055">
    <property type="entry name" value="HTH-TYPE TRANSCRIPTIONAL REGULATOR RUTR"/>
    <property type="match status" value="1"/>
</dbReference>
<evidence type="ECO:0000259" key="6">
    <source>
        <dbReference type="PROSITE" id="PS50977"/>
    </source>
</evidence>
<dbReference type="SUPFAM" id="SSF46689">
    <property type="entry name" value="Homeodomain-like"/>
    <property type="match status" value="1"/>
</dbReference>
<organism evidence="7 8">
    <name type="scientific">Actinocorallia longicatena</name>
    <dbReference type="NCBI Taxonomy" id="111803"/>
    <lineage>
        <taxon>Bacteria</taxon>
        <taxon>Bacillati</taxon>
        <taxon>Actinomycetota</taxon>
        <taxon>Actinomycetes</taxon>
        <taxon>Streptosporangiales</taxon>
        <taxon>Thermomonosporaceae</taxon>
        <taxon>Actinocorallia</taxon>
    </lineage>
</organism>
<dbReference type="EMBL" id="BAAAUV010000004">
    <property type="protein sequence ID" value="GAA3202950.1"/>
    <property type="molecule type" value="Genomic_DNA"/>
</dbReference>
<dbReference type="PRINTS" id="PR00455">
    <property type="entry name" value="HTHTETR"/>
</dbReference>
<keyword evidence="3 5" id="KW-0238">DNA-binding</keyword>
<dbReference type="InterPro" id="IPR050109">
    <property type="entry name" value="HTH-type_TetR-like_transc_reg"/>
</dbReference>
<keyword evidence="1" id="KW-0678">Repressor</keyword>
<keyword evidence="8" id="KW-1185">Reference proteome</keyword>
<dbReference type="SUPFAM" id="SSF48498">
    <property type="entry name" value="Tetracyclin repressor-like, C-terminal domain"/>
    <property type="match status" value="1"/>
</dbReference>
<feature type="domain" description="HTH tetR-type" evidence="6">
    <location>
        <begin position="14"/>
        <end position="74"/>
    </location>
</feature>
<dbReference type="PANTHER" id="PTHR30055:SF219">
    <property type="entry name" value="TRANSCRIPTIONAL REGULATORY PROTEIN"/>
    <property type="match status" value="1"/>
</dbReference>
<protein>
    <submittedName>
        <fullName evidence="7">TetR/AcrR family transcriptional regulator</fullName>
    </submittedName>
</protein>
<evidence type="ECO:0000256" key="1">
    <source>
        <dbReference type="ARBA" id="ARBA00022491"/>
    </source>
</evidence>
<name>A0ABP6Q4A6_9ACTN</name>
<evidence type="ECO:0000313" key="8">
    <source>
        <dbReference type="Proteomes" id="UP001501237"/>
    </source>
</evidence>